<accession>A0ABQ2LZA3</accession>
<dbReference type="PROSITE" id="PS51677">
    <property type="entry name" value="NODB"/>
    <property type="match status" value="1"/>
</dbReference>
<dbReference type="Gene3D" id="3.20.20.370">
    <property type="entry name" value="Glycoside hydrolase/deacetylase"/>
    <property type="match status" value="1"/>
</dbReference>
<dbReference type="SUPFAM" id="SSF88713">
    <property type="entry name" value="Glycoside hydrolase/deacetylase"/>
    <property type="match status" value="1"/>
</dbReference>
<dbReference type="CDD" id="cd10959">
    <property type="entry name" value="CE4_NodB_like_3"/>
    <property type="match status" value="1"/>
</dbReference>
<sequence length="268" mass="29122">MVTPSANRRRGNQAGRGRAAVLGGAGAAAAALATAAWHIGPAATWLPGLRRVISPALDGRGDPGHVALTFDDGPDPRTTPHFLRELDRLGARATFFVLGSQLERHPELGRRIVEGGHELAVHGWLHEKFWRPRPLADRRDLARTVDAVERTSGRRPRWYRPPYGVLTATRLRAARSLGLQPVLWTAWGRDWTSQADAESVLRELDRRLCGGATVLLHDTDRSSVPGAWHSALDALPRLVMRCRADGLRVGTLAEHGVRGGRSGAASTS</sequence>
<dbReference type="EMBL" id="BMMP01000003">
    <property type="protein sequence ID" value="GGO44993.1"/>
    <property type="molecule type" value="Genomic_DNA"/>
</dbReference>
<reference evidence="3" key="1">
    <citation type="journal article" date="2019" name="Int. J. Syst. Evol. Microbiol.">
        <title>The Global Catalogue of Microorganisms (GCM) 10K type strain sequencing project: providing services to taxonomists for standard genome sequencing and annotation.</title>
        <authorList>
            <consortium name="The Broad Institute Genomics Platform"/>
            <consortium name="The Broad Institute Genome Sequencing Center for Infectious Disease"/>
            <person name="Wu L."/>
            <person name="Ma J."/>
        </authorList>
    </citation>
    <scope>NUCLEOTIDE SEQUENCE [LARGE SCALE GENOMIC DNA]</scope>
    <source>
        <strain evidence="3">CGMCC 4.7178</strain>
    </source>
</reference>
<dbReference type="Proteomes" id="UP000631535">
    <property type="component" value="Unassembled WGS sequence"/>
</dbReference>
<dbReference type="InterPro" id="IPR011330">
    <property type="entry name" value="Glyco_hydro/deAcase_b/a-brl"/>
</dbReference>
<dbReference type="PANTHER" id="PTHR10587:SF137">
    <property type="entry name" value="4-DEOXY-4-FORMAMIDO-L-ARABINOSE-PHOSPHOUNDECAPRENOL DEFORMYLASE ARND-RELATED"/>
    <property type="match status" value="1"/>
</dbReference>
<organism evidence="2 3">
    <name type="scientific">Streptomyces daqingensis</name>
    <dbReference type="NCBI Taxonomy" id="1472640"/>
    <lineage>
        <taxon>Bacteria</taxon>
        <taxon>Bacillati</taxon>
        <taxon>Actinomycetota</taxon>
        <taxon>Actinomycetes</taxon>
        <taxon>Kitasatosporales</taxon>
        <taxon>Streptomycetaceae</taxon>
        <taxon>Streptomyces</taxon>
    </lineage>
</organism>
<evidence type="ECO:0000313" key="2">
    <source>
        <dbReference type="EMBL" id="GGO44993.1"/>
    </source>
</evidence>
<dbReference type="PANTHER" id="PTHR10587">
    <property type="entry name" value="GLYCOSYL TRANSFERASE-RELATED"/>
    <property type="match status" value="1"/>
</dbReference>
<keyword evidence="3" id="KW-1185">Reference proteome</keyword>
<feature type="domain" description="NodB homology" evidence="1">
    <location>
        <begin position="64"/>
        <end position="250"/>
    </location>
</feature>
<protein>
    <submittedName>
        <fullName evidence="2">Polysaccharide deacetylase familiy protein</fullName>
    </submittedName>
</protein>
<proteinExistence type="predicted"/>
<dbReference type="InterPro" id="IPR002509">
    <property type="entry name" value="NODB_dom"/>
</dbReference>
<evidence type="ECO:0000313" key="3">
    <source>
        <dbReference type="Proteomes" id="UP000631535"/>
    </source>
</evidence>
<evidence type="ECO:0000259" key="1">
    <source>
        <dbReference type="PROSITE" id="PS51677"/>
    </source>
</evidence>
<comment type="caution">
    <text evidence="2">The sequence shown here is derived from an EMBL/GenBank/DDBJ whole genome shotgun (WGS) entry which is preliminary data.</text>
</comment>
<dbReference type="InterPro" id="IPR050248">
    <property type="entry name" value="Polysacc_deacetylase_ArnD"/>
</dbReference>
<dbReference type="Pfam" id="PF01522">
    <property type="entry name" value="Polysacc_deac_1"/>
    <property type="match status" value="1"/>
</dbReference>
<name>A0ABQ2LZA3_9ACTN</name>
<gene>
    <name evidence="2" type="ORF">GCM10012287_11830</name>
</gene>